<dbReference type="PANTHER" id="PTHR43333:SF1">
    <property type="entry name" value="D-ISOMER SPECIFIC 2-HYDROXYACID DEHYDROGENASE NAD-BINDING DOMAIN-CONTAINING PROTEIN"/>
    <property type="match status" value="1"/>
</dbReference>
<dbReference type="InterPro" id="IPR036291">
    <property type="entry name" value="NAD(P)-bd_dom_sf"/>
</dbReference>
<gene>
    <name evidence="4" type="ORF">SAMN04488136_13282</name>
</gene>
<dbReference type="GO" id="GO:0016491">
    <property type="term" value="F:oxidoreductase activity"/>
    <property type="evidence" value="ECO:0007669"/>
    <property type="project" value="UniProtKB-KW"/>
</dbReference>
<dbReference type="RefSeq" id="WP_093278478.1">
    <property type="nucleotide sequence ID" value="NZ_FNDD01000032.1"/>
</dbReference>
<dbReference type="OrthoDB" id="9787219at2"/>
<dbReference type="STRING" id="861298.SAMN04488136_13282"/>
<dbReference type="GO" id="GO:0051287">
    <property type="term" value="F:NAD binding"/>
    <property type="evidence" value="ECO:0007669"/>
    <property type="project" value="InterPro"/>
</dbReference>
<feature type="domain" description="D-isomer specific 2-hydroxyacid dehydrogenase NAD-binding" evidence="3">
    <location>
        <begin position="100"/>
        <end position="273"/>
    </location>
</feature>
<dbReference type="InterPro" id="IPR006140">
    <property type="entry name" value="D-isomer_DH_NAD-bd"/>
</dbReference>
<dbReference type="Proteomes" id="UP000198854">
    <property type="component" value="Unassembled WGS sequence"/>
</dbReference>
<proteinExistence type="predicted"/>
<protein>
    <submittedName>
        <fullName evidence="4">Phosphoglycerate dehydrogenase</fullName>
    </submittedName>
</protein>
<evidence type="ECO:0000256" key="2">
    <source>
        <dbReference type="ARBA" id="ARBA00023027"/>
    </source>
</evidence>
<dbReference type="FunFam" id="3.40.50.720:FF:000363">
    <property type="entry name" value="D-isomer specific 2-hydroxyacid dehydrogenase"/>
    <property type="match status" value="1"/>
</dbReference>
<sequence length="308" mass="34308">MNNFAHKLYILTQQDETYHSLLSELALPDLEITTDKNAATILLAAPPLAAKALDSFPNLEWLQSIYAGVEPLVQPNMPNHYQLTNVKGIFGPLIAEYVIGYSLNYYRHFSQYKEQQNQHQWRPHQFESLATKTMVILGTGAIGSKLASIVKAFGVKTIGINSSGIPPKGSPFDTTYHIQELAVALSEANIIVNTLPNTSQTHNLLNLESLSYAKEALLFNVGRGNTVEIAGLLEAIENQNIRHAYLDVFTQEPLNSDNPLWQHPAVTITPHIAAPSFPNQVVEIFADNYAKWRDGFGLNYLVDFEKGY</sequence>
<dbReference type="SUPFAM" id="SSF51735">
    <property type="entry name" value="NAD(P)-binding Rossmann-fold domains"/>
    <property type="match status" value="1"/>
</dbReference>
<evidence type="ECO:0000313" key="5">
    <source>
        <dbReference type="Proteomes" id="UP000198854"/>
    </source>
</evidence>
<evidence type="ECO:0000256" key="1">
    <source>
        <dbReference type="ARBA" id="ARBA00023002"/>
    </source>
</evidence>
<dbReference type="EMBL" id="FNDD01000032">
    <property type="protein sequence ID" value="SDH86112.1"/>
    <property type="molecule type" value="Genomic_DNA"/>
</dbReference>
<organism evidence="4 5">
    <name type="scientific">Vibrio xiamenensis</name>
    <dbReference type="NCBI Taxonomy" id="861298"/>
    <lineage>
        <taxon>Bacteria</taxon>
        <taxon>Pseudomonadati</taxon>
        <taxon>Pseudomonadota</taxon>
        <taxon>Gammaproteobacteria</taxon>
        <taxon>Vibrionales</taxon>
        <taxon>Vibrionaceae</taxon>
        <taxon>Vibrio</taxon>
    </lineage>
</organism>
<dbReference type="CDD" id="cd05300">
    <property type="entry name" value="2-Hacid_dh_1"/>
    <property type="match status" value="1"/>
</dbReference>
<accession>A0A1G8FVF6</accession>
<dbReference type="Pfam" id="PF02826">
    <property type="entry name" value="2-Hacid_dh_C"/>
    <property type="match status" value="1"/>
</dbReference>
<reference evidence="4 5" key="1">
    <citation type="submission" date="2016-10" db="EMBL/GenBank/DDBJ databases">
        <authorList>
            <person name="de Groot N.N."/>
        </authorList>
    </citation>
    <scope>NUCLEOTIDE SEQUENCE [LARGE SCALE GENOMIC DNA]</scope>
    <source>
        <strain evidence="4 5">CGMCC 1.10228</strain>
    </source>
</reference>
<name>A0A1G8FVF6_9VIBR</name>
<dbReference type="AlphaFoldDB" id="A0A1G8FVF6"/>
<dbReference type="PANTHER" id="PTHR43333">
    <property type="entry name" value="2-HACID_DH_C DOMAIN-CONTAINING PROTEIN"/>
    <property type="match status" value="1"/>
</dbReference>
<keyword evidence="5" id="KW-1185">Reference proteome</keyword>
<evidence type="ECO:0000313" key="4">
    <source>
        <dbReference type="EMBL" id="SDH86112.1"/>
    </source>
</evidence>
<dbReference type="Gene3D" id="3.40.50.720">
    <property type="entry name" value="NAD(P)-binding Rossmann-like Domain"/>
    <property type="match status" value="2"/>
</dbReference>
<keyword evidence="1" id="KW-0560">Oxidoreductase</keyword>
<dbReference type="SUPFAM" id="SSF52283">
    <property type="entry name" value="Formate/glycerate dehydrogenase catalytic domain-like"/>
    <property type="match status" value="1"/>
</dbReference>
<keyword evidence="2" id="KW-0520">NAD</keyword>
<evidence type="ECO:0000259" key="3">
    <source>
        <dbReference type="Pfam" id="PF02826"/>
    </source>
</evidence>